<keyword evidence="3" id="KW-1185">Reference proteome</keyword>
<evidence type="ECO:0000313" key="3">
    <source>
        <dbReference type="Proteomes" id="UP000018004"/>
    </source>
</evidence>
<comment type="caution">
    <text evidence="2">The sequence shown here is derived from an EMBL/GenBank/DDBJ whole genome shotgun (WGS) entry which is preliminary data.</text>
</comment>
<organism evidence="2 3">
    <name type="scientific">Flavobacterium limnosediminis JC2902</name>
    <dbReference type="NCBI Taxonomy" id="1341181"/>
    <lineage>
        <taxon>Bacteria</taxon>
        <taxon>Pseudomonadati</taxon>
        <taxon>Bacteroidota</taxon>
        <taxon>Flavobacteriia</taxon>
        <taxon>Flavobacteriales</taxon>
        <taxon>Flavobacteriaceae</taxon>
        <taxon>Flavobacterium</taxon>
    </lineage>
</organism>
<dbReference type="Proteomes" id="UP000018004">
    <property type="component" value="Unassembled WGS sequence"/>
</dbReference>
<evidence type="ECO:0000256" key="1">
    <source>
        <dbReference type="SAM" id="Phobius"/>
    </source>
</evidence>
<dbReference type="PATRIC" id="fig|1341181.4.peg.2600"/>
<reference evidence="2 3" key="1">
    <citation type="submission" date="2013-08" db="EMBL/GenBank/DDBJ databases">
        <title>Flavobacterium limnosediminis JC2902 genome sequencing.</title>
        <authorList>
            <person name="Lee K."/>
            <person name="Yi H."/>
            <person name="Park S."/>
            <person name="Chun J."/>
        </authorList>
    </citation>
    <scope>NUCLEOTIDE SEQUENCE [LARGE SCALE GENOMIC DNA]</scope>
    <source>
        <strain evidence="2 3">JC2902</strain>
    </source>
</reference>
<protein>
    <submittedName>
        <fullName evidence="2">Uncharacterized protein</fullName>
    </submittedName>
</protein>
<accession>V6SJD6</accession>
<sequence length="40" mass="4735">MVKVMIFYLGHRKASAVFWSAVITQLTIFYIYYLDVVSFL</sequence>
<feature type="transmembrane region" description="Helical" evidence="1">
    <location>
        <begin position="16"/>
        <end position="34"/>
    </location>
</feature>
<keyword evidence="1" id="KW-0812">Transmembrane</keyword>
<keyword evidence="1" id="KW-1133">Transmembrane helix</keyword>
<evidence type="ECO:0000313" key="2">
    <source>
        <dbReference type="EMBL" id="ESU26666.1"/>
    </source>
</evidence>
<dbReference type="EMBL" id="AVGG01000018">
    <property type="protein sequence ID" value="ESU26666.1"/>
    <property type="molecule type" value="Genomic_DNA"/>
</dbReference>
<dbReference type="AlphaFoldDB" id="V6SJD6"/>
<gene>
    <name evidence="2" type="ORF">FLJC2902T_26410</name>
</gene>
<name>V6SJD6_9FLAO</name>
<proteinExistence type="predicted"/>
<keyword evidence="1" id="KW-0472">Membrane</keyword>